<keyword evidence="7 8" id="KW-0342">GTP-binding</keyword>
<dbReference type="AlphaFoldDB" id="A0AAT9G8A5"/>
<dbReference type="PRINTS" id="PR00326">
    <property type="entry name" value="GTP1OBG"/>
</dbReference>
<comment type="subunit">
    <text evidence="8">Monomer.</text>
</comment>
<feature type="binding site" evidence="8">
    <location>
        <begin position="166"/>
        <end position="173"/>
    </location>
    <ligand>
        <name>GTP</name>
        <dbReference type="ChEBI" id="CHEBI:37565"/>
    </ligand>
</feature>
<feature type="binding site" evidence="8">
    <location>
        <position position="193"/>
    </location>
    <ligand>
        <name>Mg(2+)</name>
        <dbReference type="ChEBI" id="CHEBI:18420"/>
    </ligand>
</feature>
<dbReference type="PROSITE" id="PS51710">
    <property type="entry name" value="G_OBG"/>
    <property type="match status" value="1"/>
</dbReference>
<dbReference type="InterPro" id="IPR036726">
    <property type="entry name" value="GTP1_OBG_dom_sf"/>
</dbReference>
<dbReference type="CDD" id="cd01898">
    <property type="entry name" value="Obg"/>
    <property type="match status" value="1"/>
</dbReference>
<dbReference type="Pfam" id="PF01926">
    <property type="entry name" value="MMR_HSR1"/>
    <property type="match status" value="1"/>
</dbReference>
<dbReference type="PIRSF" id="PIRSF002401">
    <property type="entry name" value="GTP_bd_Obg/CgtA"/>
    <property type="match status" value="1"/>
</dbReference>
<dbReference type="PANTHER" id="PTHR11702">
    <property type="entry name" value="DEVELOPMENTALLY REGULATED GTP-BINDING PROTEIN-RELATED"/>
    <property type="match status" value="1"/>
</dbReference>
<gene>
    <name evidence="11" type="primary">obgE</name>
    <name evidence="8" type="synonym">obg</name>
    <name evidence="11" type="ORF">DMENIID0002_06920</name>
</gene>
<dbReference type="NCBIfam" id="TIGR02729">
    <property type="entry name" value="Obg_CgtA"/>
    <property type="match status" value="1"/>
</dbReference>
<evidence type="ECO:0000259" key="10">
    <source>
        <dbReference type="PROSITE" id="PS51883"/>
    </source>
</evidence>
<sequence length="346" mass="38261">MNFIDEAKIYLKAGDGGDGAISFHREKYIDMGGPDGGDGGRGGSIIFKCNSHLNTLVNFRHKLHFKAENGENGKGSNRSGKSKPALLLEVPVGTQIFSENGDVLLYDFTSDEQTFEILKGGKGGLGNSHFKSSTNQAPRRRTEGVVGEEMWVNLQLKLLSDVGLIGLPNAGKSTFLATTTSAKPKIADYPFTTLSPNLGVVYVDDEEFVIADIPGLIEGAHLGHGLGDKFLKHIERCNLLIHLISATSDNLIADYRTIRNELESYSNLLKSKLEIICLNKCDVLLEEEIKDKITELQKITNEEIFVVSSYTRTGLNRVIKKALENIKNWALSKKLCKFRNRLYIKV</sequence>
<evidence type="ECO:0000256" key="4">
    <source>
        <dbReference type="ARBA" id="ARBA00022741"/>
    </source>
</evidence>
<dbReference type="Pfam" id="PF01018">
    <property type="entry name" value="GTP1_OBG"/>
    <property type="match status" value="1"/>
</dbReference>
<comment type="function">
    <text evidence="8">An essential GTPase which binds GTP, GDP and possibly (p)ppGpp with moderate affinity, with high nucleotide exchange rates and a fairly low GTP hydrolysis rate. Plays a role in control of the cell cycle, stress response, ribosome biogenesis and in those bacteria that undergo differentiation, in morphogenesis control.</text>
</comment>
<dbReference type="Gene3D" id="2.70.210.12">
    <property type="entry name" value="GTP1/OBG domain"/>
    <property type="match status" value="1"/>
</dbReference>
<dbReference type="EC" id="3.6.5.-" evidence="8"/>
<feature type="binding site" evidence="8">
    <location>
        <begin position="191"/>
        <end position="195"/>
    </location>
    <ligand>
        <name>GTP</name>
        <dbReference type="ChEBI" id="CHEBI:37565"/>
    </ligand>
</feature>
<dbReference type="GO" id="GO:0043022">
    <property type="term" value="F:ribosome binding"/>
    <property type="evidence" value="ECO:0007669"/>
    <property type="project" value="UniProtKB-ARBA"/>
</dbReference>
<dbReference type="NCBIfam" id="NF008956">
    <property type="entry name" value="PRK12299.1"/>
    <property type="match status" value="1"/>
</dbReference>
<evidence type="ECO:0000256" key="2">
    <source>
        <dbReference type="ARBA" id="ARBA00022490"/>
    </source>
</evidence>
<feature type="domain" description="OBG-type G" evidence="9">
    <location>
        <begin position="160"/>
        <end position="327"/>
    </location>
</feature>
<evidence type="ECO:0000256" key="5">
    <source>
        <dbReference type="ARBA" id="ARBA00022801"/>
    </source>
</evidence>
<dbReference type="GO" id="GO:0000287">
    <property type="term" value="F:magnesium ion binding"/>
    <property type="evidence" value="ECO:0007669"/>
    <property type="project" value="InterPro"/>
</dbReference>
<dbReference type="SUPFAM" id="SSF82051">
    <property type="entry name" value="Obg GTP-binding protein N-terminal domain"/>
    <property type="match status" value="1"/>
</dbReference>
<dbReference type="InterPro" id="IPR031167">
    <property type="entry name" value="G_OBG"/>
</dbReference>
<feature type="domain" description="Obg" evidence="10">
    <location>
        <begin position="1"/>
        <end position="159"/>
    </location>
</feature>
<protein>
    <recommendedName>
        <fullName evidence="8">GTPase Obg</fullName>
        <ecNumber evidence="8">3.6.5.-</ecNumber>
    </recommendedName>
    <alternativeName>
        <fullName evidence="8">GTP-binding protein Obg</fullName>
    </alternativeName>
</protein>
<dbReference type="InterPro" id="IPR006073">
    <property type="entry name" value="GTP-bd"/>
</dbReference>
<keyword evidence="4 8" id="KW-0547">Nucleotide-binding</keyword>
<dbReference type="PROSITE" id="PS00905">
    <property type="entry name" value="GTP1_OBG"/>
    <property type="match status" value="1"/>
</dbReference>
<dbReference type="SUPFAM" id="SSF52540">
    <property type="entry name" value="P-loop containing nucleoside triphosphate hydrolases"/>
    <property type="match status" value="1"/>
</dbReference>
<evidence type="ECO:0000259" key="9">
    <source>
        <dbReference type="PROSITE" id="PS51710"/>
    </source>
</evidence>
<dbReference type="InterPro" id="IPR006169">
    <property type="entry name" value="GTP1_OBG_dom"/>
</dbReference>
<feature type="binding site" evidence="8">
    <location>
        <begin position="279"/>
        <end position="282"/>
    </location>
    <ligand>
        <name>GTP</name>
        <dbReference type="ChEBI" id="CHEBI:37565"/>
    </ligand>
</feature>
<dbReference type="InterPro" id="IPR045086">
    <property type="entry name" value="OBG_GTPase"/>
</dbReference>
<dbReference type="GO" id="GO:0005737">
    <property type="term" value="C:cytoplasm"/>
    <property type="evidence" value="ECO:0007669"/>
    <property type="project" value="UniProtKB-SubCell"/>
</dbReference>
<comment type="cofactor">
    <cofactor evidence="8">
        <name>Mg(2+)</name>
        <dbReference type="ChEBI" id="CHEBI:18420"/>
    </cofactor>
</comment>
<keyword evidence="3 8" id="KW-0479">Metal-binding</keyword>
<comment type="subcellular location">
    <subcellularLocation>
        <location evidence="8">Cytoplasm</location>
    </subcellularLocation>
</comment>
<evidence type="ECO:0000256" key="7">
    <source>
        <dbReference type="ARBA" id="ARBA00023134"/>
    </source>
</evidence>
<dbReference type="InterPro" id="IPR027417">
    <property type="entry name" value="P-loop_NTPase"/>
</dbReference>
<dbReference type="GO" id="GO:0003924">
    <property type="term" value="F:GTPase activity"/>
    <property type="evidence" value="ECO:0007669"/>
    <property type="project" value="UniProtKB-UniRule"/>
</dbReference>
<dbReference type="Gene3D" id="3.40.50.300">
    <property type="entry name" value="P-loop containing nucleotide triphosphate hydrolases"/>
    <property type="match status" value="1"/>
</dbReference>
<dbReference type="NCBIfam" id="NF008955">
    <property type="entry name" value="PRK12297.1"/>
    <property type="match status" value="1"/>
</dbReference>
<dbReference type="GO" id="GO:0005525">
    <property type="term" value="F:GTP binding"/>
    <property type="evidence" value="ECO:0007669"/>
    <property type="project" value="UniProtKB-UniRule"/>
</dbReference>
<reference evidence="11" key="1">
    <citation type="submission" date="2024-01" db="EMBL/GenBank/DDBJ databases">
        <title>Sequencing the genomes of a sandfly, Sergentomyia squamirostris, and its two endosymbionts.</title>
        <authorList>
            <person name="Itokawa K."/>
            <person name="Sanjoba C."/>
        </authorList>
    </citation>
    <scope>NUCLEOTIDE SEQUENCE</scope>
    <source>
        <strain evidence="11">RiSSQ</strain>
    </source>
</reference>
<evidence type="ECO:0000256" key="1">
    <source>
        <dbReference type="ARBA" id="ARBA00007699"/>
    </source>
</evidence>
<accession>A0AAT9G8A5</accession>
<feature type="binding site" evidence="8">
    <location>
        <begin position="308"/>
        <end position="310"/>
    </location>
    <ligand>
        <name>GTP</name>
        <dbReference type="ChEBI" id="CHEBI:37565"/>
    </ligand>
</feature>
<dbReference type="PROSITE" id="PS51883">
    <property type="entry name" value="OBG"/>
    <property type="match status" value="1"/>
</dbReference>
<comment type="similarity">
    <text evidence="1 8">Belongs to the TRAFAC class OBG-HflX-like GTPase superfamily. OBG GTPase family.</text>
</comment>
<evidence type="ECO:0000313" key="11">
    <source>
        <dbReference type="EMBL" id="BFD46046.1"/>
    </source>
</evidence>
<organism evidence="11">
    <name type="scientific">Candidatus Tisiphia endosymbiont of Sergentomyia squamirostris</name>
    <dbReference type="NCBI Taxonomy" id="3113639"/>
    <lineage>
        <taxon>Bacteria</taxon>
        <taxon>Pseudomonadati</taxon>
        <taxon>Pseudomonadota</taxon>
        <taxon>Alphaproteobacteria</taxon>
        <taxon>Rickettsiales</taxon>
        <taxon>Rickettsiaceae</taxon>
        <taxon>Rickettsieae</taxon>
        <taxon>Candidatus Tisiphia</taxon>
    </lineage>
</organism>
<dbReference type="PANTHER" id="PTHR11702:SF31">
    <property type="entry name" value="MITOCHONDRIAL RIBOSOME-ASSOCIATED GTPASE 2"/>
    <property type="match status" value="1"/>
</dbReference>
<keyword evidence="6 8" id="KW-0460">Magnesium</keyword>
<name>A0AAT9G8A5_9RICK</name>
<dbReference type="HAMAP" id="MF_01454">
    <property type="entry name" value="GTPase_Obg"/>
    <property type="match status" value="1"/>
</dbReference>
<dbReference type="InterPro" id="IPR014100">
    <property type="entry name" value="GTP-bd_Obg/CgtA"/>
</dbReference>
<keyword evidence="5 8" id="KW-0378">Hydrolase</keyword>
<dbReference type="InterPro" id="IPR006074">
    <property type="entry name" value="GTP1-OBG_CS"/>
</dbReference>
<dbReference type="EMBL" id="AP029170">
    <property type="protein sequence ID" value="BFD46046.1"/>
    <property type="molecule type" value="Genomic_DNA"/>
</dbReference>
<feature type="binding site" evidence="8">
    <location>
        <begin position="212"/>
        <end position="215"/>
    </location>
    <ligand>
        <name>GTP</name>
        <dbReference type="ChEBI" id="CHEBI:37565"/>
    </ligand>
</feature>
<keyword evidence="2 8" id="KW-0963">Cytoplasm</keyword>
<feature type="binding site" evidence="8">
    <location>
        <position position="173"/>
    </location>
    <ligand>
        <name>Mg(2+)</name>
        <dbReference type="ChEBI" id="CHEBI:18420"/>
    </ligand>
</feature>
<dbReference type="GO" id="GO:0042254">
    <property type="term" value="P:ribosome biogenesis"/>
    <property type="evidence" value="ECO:0007669"/>
    <property type="project" value="UniProtKB-UniRule"/>
</dbReference>
<evidence type="ECO:0000256" key="3">
    <source>
        <dbReference type="ARBA" id="ARBA00022723"/>
    </source>
</evidence>
<evidence type="ECO:0000256" key="8">
    <source>
        <dbReference type="HAMAP-Rule" id="MF_01454"/>
    </source>
</evidence>
<proteinExistence type="inferred from homology"/>
<dbReference type="FunFam" id="2.70.210.12:FF:000001">
    <property type="entry name" value="GTPase Obg"/>
    <property type="match status" value="1"/>
</dbReference>
<evidence type="ECO:0000256" key="6">
    <source>
        <dbReference type="ARBA" id="ARBA00022842"/>
    </source>
</evidence>